<sequence length="953" mass="110626">MGFNLTTIEKLFGLIIMVFVIYSSKWLCKPLSFFSLNRKIFSSTLNFWITDLIYLKRRIGLYQKSNAVQVLVPKMGPKKNNKPTLFKYTKQSQLWNNPVVSFFQGVDRRWILFLVAILHGTFSPSVRILFDLPHAPDSALFNTLRLLLSSSLYLPILIHSFIRNKEESMDISRGKSVGSSFKASYSWLLAGMELGIWVFLGNVSQVVGLETTSASRASFLVQLQTLFVPIISGWLGYVSSRSDRFASIISIIGVAILSSSKSYSSSNRISFLGDGLEILAAAFFSVYVIRLGYYARLYSSISLASVKVSMQALLSMIWLLWDNVQSNQHHDTPLHTWFMTSFESMQSFLHTDDKWIFVSVILWTGVMISGVSTLLQTFGQEQVSSSDAAMIYATQPLWACMFSFLLLHESLQSSDWLGGLFILGEIMRWTRWNREVEQHLIVHHSQRLWSLESLLFWLLVVIVLSWVGVVVTRQLSYPILSRFKKSRNLEGFFHISDIHMDPLYQPTWSLEQGWSCRRPSLHLSVSDQHNLRPVWETIHNSSELAYPFGRLGCDSSIFLVESMLQAMKKVCSFPAFILFTGDLVAHEVPHKLHKETILRWLDLYRYYFPNTCWIPVVGNHDIFIPYSDDDDRFRNIDDMERYVIQQLGQLEQLYFQNTSYSFQTLGCHSYHMMNDELRVIVYNSLWFTPRFWSSGLLSIGRNDSSERVGIDDEICESMSSLYSVQQQQIWLRKELFNAIGKKVILVSHIPPGWKSSEEYNWCPVFVDWFVSLMREYSIRKDMLSIQLYGDHTNDELRVMTQKDHSLQVISTLLIHSGLSSRRRVPGNPSFRWVDIENQQSHSPIRDYTVYIFPLQRINWEWKWKSMGRSDPFSSMSMIPWKLLYRWSELYKVSTIDAKNMADWIEKLSKDFDTLENYVWAQTIGMMGRNGMECTLCDILYIDQSNHQQCCQPS</sequence>
<feature type="transmembrane region" description="Helical" evidence="6">
    <location>
        <begin position="269"/>
        <end position="289"/>
    </location>
</feature>
<keyword evidence="5 6" id="KW-0472">Membrane</keyword>
<feature type="transmembrane region" description="Helical" evidence="6">
    <location>
        <begin position="355"/>
        <end position="377"/>
    </location>
</feature>
<evidence type="ECO:0000256" key="5">
    <source>
        <dbReference type="ARBA" id="ARBA00023136"/>
    </source>
</evidence>
<protein>
    <submittedName>
        <fullName evidence="9">Solute carrier, DMT family</fullName>
    </submittedName>
</protein>
<dbReference type="Proteomes" id="UP000030680">
    <property type="component" value="Unassembled WGS sequence"/>
</dbReference>
<evidence type="ECO:0000256" key="6">
    <source>
        <dbReference type="SAM" id="Phobius"/>
    </source>
</evidence>
<keyword evidence="3 6" id="KW-0812">Transmembrane</keyword>
<dbReference type="SUPFAM" id="SSF103481">
    <property type="entry name" value="Multidrug resistance efflux transporter EmrE"/>
    <property type="match status" value="1"/>
</dbReference>
<gene>
    <name evidence="9" type="ORF">Gasu_11890</name>
</gene>
<name>M2Y669_GALSU</name>
<dbReference type="RefSeq" id="XP_005708033.1">
    <property type="nucleotide sequence ID" value="XM_005707976.1"/>
</dbReference>
<feature type="transmembrane region" description="Helical" evidence="6">
    <location>
        <begin position="110"/>
        <end position="130"/>
    </location>
</feature>
<dbReference type="GO" id="GO:0005886">
    <property type="term" value="C:plasma membrane"/>
    <property type="evidence" value="ECO:0007669"/>
    <property type="project" value="UniProtKB-SubCell"/>
</dbReference>
<dbReference type="STRING" id="130081.M2Y669"/>
<dbReference type="eggNOG" id="KOG3770">
    <property type="taxonomic scope" value="Eukaryota"/>
</dbReference>
<dbReference type="Pfam" id="PF00149">
    <property type="entry name" value="Metallophos"/>
    <property type="match status" value="1"/>
</dbReference>
<accession>M2Y669</accession>
<comment type="subcellular location">
    <subcellularLocation>
        <location evidence="1">Cell membrane</location>
        <topology evidence="1">Multi-pass membrane protein</topology>
    </subcellularLocation>
</comment>
<dbReference type="GeneID" id="17090153"/>
<dbReference type="PANTHER" id="PTHR42920">
    <property type="entry name" value="OS03G0707200 PROTEIN-RELATED"/>
    <property type="match status" value="1"/>
</dbReference>
<proteinExistence type="predicted"/>
<dbReference type="PANTHER" id="PTHR42920:SF23">
    <property type="entry name" value="EAMA DOMAIN-CONTAINING PROTEIN"/>
    <property type="match status" value="1"/>
</dbReference>
<evidence type="ECO:0000313" key="10">
    <source>
        <dbReference type="Proteomes" id="UP000030680"/>
    </source>
</evidence>
<evidence type="ECO:0000259" key="7">
    <source>
        <dbReference type="Pfam" id="PF00149"/>
    </source>
</evidence>
<evidence type="ECO:0000256" key="4">
    <source>
        <dbReference type="ARBA" id="ARBA00022989"/>
    </source>
</evidence>
<dbReference type="OrthoDB" id="4312at2759"/>
<feature type="transmembrane region" description="Helical" evidence="6">
    <location>
        <begin position="12"/>
        <end position="28"/>
    </location>
</feature>
<organism evidence="9 10">
    <name type="scientific">Galdieria sulphuraria</name>
    <name type="common">Red alga</name>
    <dbReference type="NCBI Taxonomy" id="130081"/>
    <lineage>
        <taxon>Eukaryota</taxon>
        <taxon>Rhodophyta</taxon>
        <taxon>Bangiophyceae</taxon>
        <taxon>Galdieriales</taxon>
        <taxon>Galdieriaceae</taxon>
        <taxon>Galdieria</taxon>
    </lineage>
</organism>
<evidence type="ECO:0000256" key="2">
    <source>
        <dbReference type="ARBA" id="ARBA00022475"/>
    </source>
</evidence>
<feature type="transmembrane region" description="Helical" evidence="6">
    <location>
        <begin position="389"/>
        <end position="407"/>
    </location>
</feature>
<dbReference type="InterPro" id="IPR000620">
    <property type="entry name" value="EamA_dom"/>
</dbReference>
<feature type="domain" description="Calcineurin-like phosphoesterase" evidence="7">
    <location>
        <begin position="493"/>
        <end position="644"/>
    </location>
</feature>
<evidence type="ECO:0000313" key="9">
    <source>
        <dbReference type="EMBL" id="EME31513.1"/>
    </source>
</evidence>
<feature type="transmembrane region" description="Helical" evidence="6">
    <location>
        <begin position="220"/>
        <end position="238"/>
    </location>
</feature>
<reference evidence="10" key="1">
    <citation type="journal article" date="2013" name="Science">
        <title>Gene transfer from bacteria and archaea facilitated evolution of an extremophilic eukaryote.</title>
        <authorList>
            <person name="Schonknecht G."/>
            <person name="Chen W.H."/>
            <person name="Ternes C.M."/>
            <person name="Barbier G.G."/>
            <person name="Shrestha R.P."/>
            <person name="Stanke M."/>
            <person name="Brautigam A."/>
            <person name="Baker B.J."/>
            <person name="Banfield J.F."/>
            <person name="Garavito R.M."/>
            <person name="Carr K."/>
            <person name="Wilkerson C."/>
            <person name="Rensing S.A."/>
            <person name="Gagneul D."/>
            <person name="Dickenson N.E."/>
            <person name="Oesterhelt C."/>
            <person name="Lercher M.J."/>
            <person name="Weber A.P."/>
        </authorList>
    </citation>
    <scope>NUCLEOTIDE SEQUENCE [LARGE SCALE GENOMIC DNA]</scope>
    <source>
        <strain evidence="10">074W</strain>
    </source>
</reference>
<evidence type="ECO:0000259" key="8">
    <source>
        <dbReference type="Pfam" id="PF00892"/>
    </source>
</evidence>
<feature type="transmembrane region" description="Helical" evidence="6">
    <location>
        <begin position="245"/>
        <end position="263"/>
    </location>
</feature>
<dbReference type="KEGG" id="gsl:Gasu_11890"/>
<dbReference type="GO" id="GO:0016787">
    <property type="term" value="F:hydrolase activity"/>
    <property type="evidence" value="ECO:0007669"/>
    <property type="project" value="InterPro"/>
</dbReference>
<evidence type="ECO:0000256" key="3">
    <source>
        <dbReference type="ARBA" id="ARBA00022692"/>
    </source>
</evidence>
<keyword evidence="4 6" id="KW-1133">Transmembrane helix</keyword>
<dbReference type="Gene3D" id="3.60.21.10">
    <property type="match status" value="1"/>
</dbReference>
<dbReference type="InterPro" id="IPR051258">
    <property type="entry name" value="Diverse_Substrate_Transporter"/>
</dbReference>
<dbReference type="Pfam" id="PF00892">
    <property type="entry name" value="EamA"/>
    <property type="match status" value="1"/>
</dbReference>
<dbReference type="InterPro" id="IPR037185">
    <property type="entry name" value="EmrE-like"/>
</dbReference>
<dbReference type="AlphaFoldDB" id="M2Y669"/>
<keyword evidence="10" id="KW-1185">Reference proteome</keyword>
<dbReference type="SUPFAM" id="SSF56300">
    <property type="entry name" value="Metallo-dependent phosphatases"/>
    <property type="match status" value="1"/>
</dbReference>
<evidence type="ECO:0000256" key="1">
    <source>
        <dbReference type="ARBA" id="ARBA00004651"/>
    </source>
</evidence>
<dbReference type="InterPro" id="IPR004843">
    <property type="entry name" value="Calcineurin-like_PHP"/>
</dbReference>
<keyword evidence="2" id="KW-1003">Cell membrane</keyword>
<dbReference type="TCDB" id="2.A.7.3.50">
    <property type="family name" value="the drug/metabolite transporter (dmt) superfamily"/>
</dbReference>
<feature type="domain" description="EamA" evidence="8">
    <location>
        <begin position="273"/>
        <end position="423"/>
    </location>
</feature>
<dbReference type="Gramene" id="EME31513">
    <property type="protein sequence ID" value="EME31513"/>
    <property type="gene ID" value="Gasu_11890"/>
</dbReference>
<dbReference type="EMBL" id="KB454491">
    <property type="protein sequence ID" value="EME31513.1"/>
    <property type="molecule type" value="Genomic_DNA"/>
</dbReference>
<dbReference type="InterPro" id="IPR029052">
    <property type="entry name" value="Metallo-depent_PP-like"/>
</dbReference>
<feature type="transmembrane region" description="Helical" evidence="6">
    <location>
        <begin position="454"/>
        <end position="475"/>
    </location>
</feature>
<feature type="transmembrane region" description="Helical" evidence="6">
    <location>
        <begin position="142"/>
        <end position="162"/>
    </location>
</feature>
<feature type="transmembrane region" description="Helical" evidence="6">
    <location>
        <begin position="183"/>
        <end position="200"/>
    </location>
</feature>